<protein>
    <submittedName>
        <fullName evidence="1">Transposase</fullName>
    </submittedName>
</protein>
<reference evidence="1 2" key="1">
    <citation type="journal article" date="2018" name="ISME J.">
        <title>Endosymbiont genomes yield clues of tubeworm success.</title>
        <authorList>
            <person name="Li Y."/>
            <person name="Liles M.R."/>
            <person name="Halanych K.M."/>
        </authorList>
    </citation>
    <scope>NUCLEOTIDE SEQUENCE [LARGE SCALE GENOMIC DNA]</scope>
    <source>
        <strain evidence="1">A1464</strain>
    </source>
</reference>
<gene>
    <name evidence="1" type="ORF">DIZ80_00015</name>
</gene>
<comment type="caution">
    <text evidence="1">The sequence shown here is derived from an EMBL/GenBank/DDBJ whole genome shotgun (WGS) entry which is preliminary data.</text>
</comment>
<name>A0A370DLY8_9GAMM</name>
<dbReference type="AlphaFoldDB" id="A0A370DLY8"/>
<accession>A0A370DLY8</accession>
<evidence type="ECO:0000313" key="2">
    <source>
        <dbReference type="Proteomes" id="UP000254266"/>
    </source>
</evidence>
<proteinExistence type="predicted"/>
<organism evidence="1 2">
    <name type="scientific">endosymbiont of Galathealinum brachiosum</name>
    <dbReference type="NCBI Taxonomy" id="2200906"/>
    <lineage>
        <taxon>Bacteria</taxon>
        <taxon>Pseudomonadati</taxon>
        <taxon>Pseudomonadota</taxon>
        <taxon>Gammaproteobacteria</taxon>
        <taxon>sulfur-oxidizing symbionts</taxon>
    </lineage>
</organism>
<evidence type="ECO:0000313" key="1">
    <source>
        <dbReference type="EMBL" id="RDH85898.1"/>
    </source>
</evidence>
<sequence>MPRKPRMYLPDVPCHVIQRGNNREDSFYSEED</sequence>
<dbReference type="Proteomes" id="UP000254266">
    <property type="component" value="Unassembled WGS sequence"/>
</dbReference>
<dbReference type="EMBL" id="QFXC01000002">
    <property type="protein sequence ID" value="RDH85898.1"/>
    <property type="molecule type" value="Genomic_DNA"/>
</dbReference>
<keyword evidence="2" id="KW-1185">Reference proteome</keyword>
<feature type="non-terminal residue" evidence="1">
    <location>
        <position position="32"/>
    </location>
</feature>